<dbReference type="KEGG" id="cqu:CpipJ_CPIJ002144"/>
<proteinExistence type="predicted"/>
<dbReference type="HOGENOM" id="CLU_3280031_0_0_1"/>
<protein>
    <submittedName>
        <fullName evidence="1 2">Uncharacterized protein</fullName>
    </submittedName>
</protein>
<gene>
    <name evidence="2" type="primary">6032887</name>
    <name evidence="1" type="ORF">CpipJ_CPIJ002144</name>
</gene>
<evidence type="ECO:0000313" key="1">
    <source>
        <dbReference type="EMBL" id="EDS32275.1"/>
    </source>
</evidence>
<dbReference type="EnsemblMetazoa" id="CPIJ002144-RA">
    <property type="protein sequence ID" value="CPIJ002144-PA"/>
    <property type="gene ID" value="CPIJ002144"/>
</dbReference>
<accession>B0W3X8</accession>
<keyword evidence="3" id="KW-1185">Reference proteome</keyword>
<evidence type="ECO:0000313" key="2">
    <source>
        <dbReference type="EnsemblMetazoa" id="CPIJ002144-PA"/>
    </source>
</evidence>
<name>B0W3X8_CULQU</name>
<dbReference type="InParanoid" id="B0W3X8"/>
<reference evidence="1" key="1">
    <citation type="submission" date="2007-03" db="EMBL/GenBank/DDBJ databases">
        <title>Annotation of Culex pipiens quinquefasciatus.</title>
        <authorList>
            <consortium name="The Broad Institute Genome Sequencing Platform"/>
            <person name="Atkinson P.W."/>
            <person name="Hemingway J."/>
            <person name="Christensen B.M."/>
            <person name="Higgs S."/>
            <person name="Kodira C."/>
            <person name="Hannick L."/>
            <person name="Megy K."/>
            <person name="O'Leary S."/>
            <person name="Pearson M."/>
            <person name="Haas B.J."/>
            <person name="Mauceli E."/>
            <person name="Wortman J.R."/>
            <person name="Lee N.H."/>
            <person name="Guigo R."/>
            <person name="Stanke M."/>
            <person name="Alvarado L."/>
            <person name="Amedeo P."/>
            <person name="Antoine C.H."/>
            <person name="Arensburger P."/>
            <person name="Bidwell S.L."/>
            <person name="Crawford M."/>
            <person name="Camaro F."/>
            <person name="Devon K."/>
            <person name="Engels R."/>
            <person name="Hammond M."/>
            <person name="Howarth C."/>
            <person name="Koehrsen M."/>
            <person name="Lawson D."/>
            <person name="Montgomery P."/>
            <person name="Nene V."/>
            <person name="Nusbaum C."/>
            <person name="Puiu D."/>
            <person name="Romero-Severson J."/>
            <person name="Severson D.W."/>
            <person name="Shumway M."/>
            <person name="Sisk P."/>
            <person name="Stolte C."/>
            <person name="Zeng Q."/>
            <person name="Eisenstadt E."/>
            <person name="Fraser-Liggett C."/>
            <person name="Strausberg R."/>
            <person name="Galagan J."/>
            <person name="Birren B."/>
            <person name="Collins F.H."/>
        </authorList>
    </citation>
    <scope>NUCLEOTIDE SEQUENCE [LARGE SCALE GENOMIC DNA]</scope>
    <source>
        <strain evidence="1">JHB</strain>
    </source>
</reference>
<dbReference type="AlphaFoldDB" id="B0W3X8"/>
<dbReference type="EMBL" id="DS231833">
    <property type="protein sequence ID" value="EDS32275.1"/>
    <property type="molecule type" value="Genomic_DNA"/>
</dbReference>
<evidence type="ECO:0000313" key="3">
    <source>
        <dbReference type="Proteomes" id="UP000002320"/>
    </source>
</evidence>
<reference evidence="2" key="2">
    <citation type="submission" date="2020-05" db="UniProtKB">
        <authorList>
            <consortium name="EnsemblMetazoa"/>
        </authorList>
    </citation>
    <scope>IDENTIFICATION</scope>
    <source>
        <strain evidence="2">JHB</strain>
    </source>
</reference>
<dbReference type="Proteomes" id="UP000002320">
    <property type="component" value="Unassembled WGS sequence"/>
</dbReference>
<sequence length="41" mass="4348">MANSMLRKGVASYGARAQIDDVHLAIEVDTPLAAPPVEALR</sequence>
<organism>
    <name type="scientific">Culex quinquefasciatus</name>
    <name type="common">Southern house mosquito</name>
    <name type="synonym">Culex pungens</name>
    <dbReference type="NCBI Taxonomy" id="7176"/>
    <lineage>
        <taxon>Eukaryota</taxon>
        <taxon>Metazoa</taxon>
        <taxon>Ecdysozoa</taxon>
        <taxon>Arthropoda</taxon>
        <taxon>Hexapoda</taxon>
        <taxon>Insecta</taxon>
        <taxon>Pterygota</taxon>
        <taxon>Neoptera</taxon>
        <taxon>Endopterygota</taxon>
        <taxon>Diptera</taxon>
        <taxon>Nematocera</taxon>
        <taxon>Culicoidea</taxon>
        <taxon>Culicidae</taxon>
        <taxon>Culicinae</taxon>
        <taxon>Culicini</taxon>
        <taxon>Culex</taxon>
        <taxon>Culex</taxon>
    </lineage>
</organism>
<dbReference type="VEuPathDB" id="VectorBase:CPIJ002144"/>